<sequence length="516" mass="57597">MLRSIHLNPVARVYTLRALLGAAISLVIWSVINVEMFGIVCGIVILLHHILAAFKWTLRGLALIDLLSVLAEFSVLLHFSHNLDPFSPICIAPLIFLFFSGFFRIATIVYTREGFLIQQFRFLGRCTQSNPPYNTASILLNRSLARPLVRGESKYIIIARALVLSCLWIGVPAFGIYATVLKPAAAVISTTLVDMTVDDGVPGNATIYVASDTYNSSPWEIVVTAIDLNSRTIDCPTIPGDMRAICPWAWTVIQSISMSAVVPSEPLYVPFIILALPADQCQYFTYSPKIDGLQPNISAPANITSLTLLQYSGYPIKYFRDTADASALSGIATFGGFWTFVNGTFALFFGANVVYFAFGRRPLSALGVVHLFQRRSLVRRWHEDFPALHTEGGLPGSENAGIVAFIRERLVDVGEDPRDIEQKSRIPKRRPKNGRFRRLWGRRKGPQLRVPNHMREGHQATSQESQEMEQMLSSYPDIPLDKDSWEDVDEKVDHDLPTVPPTYPRRGGYILDEVPV</sequence>
<organism evidence="3 4">
    <name type="scientific">Mycena sanguinolenta</name>
    <dbReference type="NCBI Taxonomy" id="230812"/>
    <lineage>
        <taxon>Eukaryota</taxon>
        <taxon>Fungi</taxon>
        <taxon>Dikarya</taxon>
        <taxon>Basidiomycota</taxon>
        <taxon>Agaricomycotina</taxon>
        <taxon>Agaricomycetes</taxon>
        <taxon>Agaricomycetidae</taxon>
        <taxon>Agaricales</taxon>
        <taxon>Marasmiineae</taxon>
        <taxon>Mycenaceae</taxon>
        <taxon>Mycena</taxon>
    </lineage>
</organism>
<evidence type="ECO:0000256" key="1">
    <source>
        <dbReference type="SAM" id="MobiDB-lite"/>
    </source>
</evidence>
<keyword evidence="2" id="KW-0472">Membrane</keyword>
<dbReference type="Proteomes" id="UP000623467">
    <property type="component" value="Unassembled WGS sequence"/>
</dbReference>
<feature type="region of interest" description="Disordered" evidence="1">
    <location>
        <begin position="447"/>
        <end position="516"/>
    </location>
</feature>
<feature type="transmembrane region" description="Helical" evidence="2">
    <location>
        <begin position="12"/>
        <end position="31"/>
    </location>
</feature>
<dbReference type="AlphaFoldDB" id="A0A8H6YZK8"/>
<evidence type="ECO:0000313" key="3">
    <source>
        <dbReference type="EMBL" id="KAF7367176.1"/>
    </source>
</evidence>
<comment type="caution">
    <text evidence="3">The sequence shown here is derived from an EMBL/GenBank/DDBJ whole genome shotgun (WGS) entry which is preliminary data.</text>
</comment>
<evidence type="ECO:0000256" key="2">
    <source>
        <dbReference type="SAM" id="Phobius"/>
    </source>
</evidence>
<name>A0A8H6YZK8_9AGAR</name>
<feature type="transmembrane region" description="Helical" evidence="2">
    <location>
        <begin position="86"/>
        <end position="111"/>
    </location>
</feature>
<protein>
    <submittedName>
        <fullName evidence="3">Short-chain dehydrogenase/reductase family protein</fullName>
    </submittedName>
</protein>
<feature type="transmembrane region" description="Helical" evidence="2">
    <location>
        <begin position="155"/>
        <end position="178"/>
    </location>
</feature>
<proteinExistence type="predicted"/>
<accession>A0A8H6YZK8</accession>
<keyword evidence="2" id="KW-0812">Transmembrane</keyword>
<evidence type="ECO:0000313" key="4">
    <source>
        <dbReference type="Proteomes" id="UP000623467"/>
    </source>
</evidence>
<feature type="transmembrane region" description="Helical" evidence="2">
    <location>
        <begin position="61"/>
        <end position="80"/>
    </location>
</feature>
<keyword evidence="2" id="KW-1133">Transmembrane helix</keyword>
<feature type="transmembrane region" description="Helical" evidence="2">
    <location>
        <begin position="37"/>
        <end position="54"/>
    </location>
</feature>
<feature type="transmembrane region" description="Helical" evidence="2">
    <location>
        <begin position="337"/>
        <end position="358"/>
    </location>
</feature>
<dbReference type="EMBL" id="JACAZH010000006">
    <property type="protein sequence ID" value="KAF7367176.1"/>
    <property type="molecule type" value="Genomic_DNA"/>
</dbReference>
<keyword evidence="4" id="KW-1185">Reference proteome</keyword>
<reference evidence="3" key="1">
    <citation type="submission" date="2020-05" db="EMBL/GenBank/DDBJ databases">
        <title>Mycena genomes resolve the evolution of fungal bioluminescence.</title>
        <authorList>
            <person name="Tsai I.J."/>
        </authorList>
    </citation>
    <scope>NUCLEOTIDE SEQUENCE</scope>
    <source>
        <strain evidence="3">160909Yilan</strain>
    </source>
</reference>
<dbReference type="OrthoDB" id="3227921at2759"/>
<feature type="compositionally biased region" description="Basic and acidic residues" evidence="1">
    <location>
        <begin position="479"/>
        <end position="496"/>
    </location>
</feature>
<gene>
    <name evidence="3" type="ORF">MSAN_00977500</name>
</gene>